<reference evidence="10 11" key="1">
    <citation type="submission" date="2014-05" db="EMBL/GenBank/DDBJ databases">
        <title>Draft genome sequence of a rare smut relative, Tilletiaria anomala UBC 951.</title>
        <authorList>
            <consortium name="DOE Joint Genome Institute"/>
            <person name="Toome M."/>
            <person name="Kuo A."/>
            <person name="Henrissat B."/>
            <person name="Lipzen A."/>
            <person name="Tritt A."/>
            <person name="Yoshinaga Y."/>
            <person name="Zane M."/>
            <person name="Barry K."/>
            <person name="Grigoriev I.V."/>
            <person name="Spatafora J.W."/>
            <person name="Aimea M.C."/>
        </authorList>
    </citation>
    <scope>NUCLEOTIDE SEQUENCE [LARGE SCALE GENOMIC DNA]</scope>
    <source>
        <strain evidence="10 11">UBC 951</strain>
    </source>
</reference>
<dbReference type="InterPro" id="IPR025305">
    <property type="entry name" value="UCH_repeat_domain"/>
</dbReference>
<sequence length="1376" mass="152145">MATGRSPSPSQAIPNVTPAKDPAPAMTGSSVRSYAAAASSHSTAGPVIELAGVAEFVEEPPPLEELNVGSGSSPRWHTDAGVDVSSLAGNISDDGRDEYRDMSLPDTSPKGPFAPSEFQSKRSRYFQHGASDEPVFSVVDGLPANSRKVARLDRLDANIQDLPVAEIRFNEEANRMDVTTESTNPQEFPPPFYPHVVDVEEDWSQFYDANKASAASNLAGPTSTPLPSLPVYNTPARLLHDTSIIFDTRNERAVKVQFQKQGTTSGPDSTGDKGNGSNRLGFPTQTDLESLLPHPNAYFLPSLMEWVVVAPSDSFVAGVSPRVESPKPWEHVFDETPLFEMEEVDISPELQAYPIPKGHAPASPDLPPEAYLTTFKGLTSRGGRQDKIVFVSQAKAIPAILDEALLLRLRSTRLSNPPPGVDDTAQYFDGAVRLILRMLAGALNGNTRAVIVESKTVTQKLGWDEIARDIFLRLGWKLEIVAEDDARQAIKPPNLLTADGRSAGPGWPRMGRAWLELYLWAQHCREKMSINEPESETRTDSPFVPVAISAMGSIERIFAFDKTQLDLSLGRNPPSERARLSLEYLGVHAQDADATIKAAYEAATTRDIRLAPRLLSAVEYLLMDQRKESIILPVILTEERSRGQWTFDELENSYALIGIEGTKFDASDEIDITFIAGLYEGKIKQAQQSESVANMENLKRALQVICRSKGDPPELVRLSEAHSGMTLAQAYSRLQAPEPVEDVDDESLSMLYNVRLGDDPARTDEWRQALHTIALARQSGMLLRLSQGQSSSAPDPWASAADPERPAGLNNIGNTCYLNSVLQYFFSIREIRERVLEYSSKVGIWEMPKALRRIGGRQVTAREAERSHKFILHLAALFQNMISFPAAAVTPERELAYLALVSARAEEQDEAMRQLAVEQSTSPKTVPERGSLENSTGSAGTDTTLVEEAAAALPASDGPATAPPLGPPSLPERRVSLMQVGAQQDVSECLDNVMFQLEVALGTLNDESPDGSEAQPKDATPGDVLMEIKVDGGDEAPVAEPSLLSALFLGETAQRLQLLTNINEGIITGSSSEVKKEVFKILLVDVLEEEGRDIYDGLDSFFDEEVIASGESSKAVRRSVTLLRPPPFLQIQLQRVQFDRVRSRAFKSQAHMETHETIYLDRYCDFDPSVPEDAKRLETRKLSQSLRREARELRAKAEFLRSGSKALTSRSQRITETLTDTAAFMEFLRDQRDGTKRVLSDALDSIEFDEALPLELRAHAAAVTEELKKIEEQLRAIKAQTTSLWKDETRYEYVLVSLFMHRGEATHGHYFLNQRKLQSSQSGVDVWFKYNDSMVSTADVKDVLRDPTSANPYLVCYVRKDLQERLHLVETLKREF</sequence>
<dbReference type="Pfam" id="PF13446">
    <property type="entry name" value="RPT"/>
    <property type="match status" value="1"/>
</dbReference>
<dbReference type="PANTHER" id="PTHR43982:SF6">
    <property type="entry name" value="UBIQUITIN CARBOXYL-TERMINAL HYDROLASE 2-RELATED"/>
    <property type="match status" value="1"/>
</dbReference>
<dbReference type="OrthoDB" id="2420415at2759"/>
<feature type="region of interest" description="Disordered" evidence="8">
    <location>
        <begin position="258"/>
        <end position="287"/>
    </location>
</feature>
<feature type="coiled-coil region" evidence="7">
    <location>
        <begin position="1176"/>
        <end position="1203"/>
    </location>
</feature>
<dbReference type="InterPro" id="IPR001394">
    <property type="entry name" value="Peptidase_C19_UCH"/>
</dbReference>
<dbReference type="EMBL" id="JMSN01000035">
    <property type="protein sequence ID" value="KDN46481.1"/>
    <property type="molecule type" value="Genomic_DNA"/>
</dbReference>
<evidence type="ECO:0000313" key="10">
    <source>
        <dbReference type="EMBL" id="KDN46481.1"/>
    </source>
</evidence>
<keyword evidence="11" id="KW-1185">Reference proteome</keyword>
<dbReference type="CDD" id="cd02666">
    <property type="entry name" value="Peptidase_C19J"/>
    <property type="match status" value="1"/>
</dbReference>
<evidence type="ECO:0000256" key="2">
    <source>
        <dbReference type="ARBA" id="ARBA00012759"/>
    </source>
</evidence>
<protein>
    <recommendedName>
        <fullName evidence="2">ubiquitinyl hydrolase 1</fullName>
        <ecNumber evidence="2">3.4.19.12</ecNumber>
    </recommendedName>
</protein>
<gene>
    <name evidence="10" type="ORF">K437DRAFT_273932</name>
</gene>
<dbReference type="GO" id="GO:0070628">
    <property type="term" value="F:proteasome binding"/>
    <property type="evidence" value="ECO:0007669"/>
    <property type="project" value="TreeGrafter"/>
</dbReference>
<dbReference type="GO" id="GO:0016579">
    <property type="term" value="P:protein deubiquitination"/>
    <property type="evidence" value="ECO:0007669"/>
    <property type="project" value="InterPro"/>
</dbReference>
<dbReference type="FunCoup" id="A0A066VYC9">
    <property type="interactions" value="32"/>
</dbReference>
<organism evidence="10 11">
    <name type="scientific">Tilletiaria anomala (strain ATCC 24038 / CBS 436.72 / UBC 951)</name>
    <dbReference type="NCBI Taxonomy" id="1037660"/>
    <lineage>
        <taxon>Eukaryota</taxon>
        <taxon>Fungi</taxon>
        <taxon>Dikarya</taxon>
        <taxon>Basidiomycota</taxon>
        <taxon>Ustilaginomycotina</taxon>
        <taxon>Exobasidiomycetes</taxon>
        <taxon>Georgefischeriales</taxon>
        <taxon>Tilletiariaceae</taxon>
        <taxon>Tilletiaria</taxon>
    </lineage>
</organism>
<dbReference type="PROSITE" id="PS00973">
    <property type="entry name" value="USP_2"/>
    <property type="match status" value="1"/>
</dbReference>
<dbReference type="PANTHER" id="PTHR43982">
    <property type="entry name" value="UBIQUITIN CARBOXYL-TERMINAL HYDROLASE"/>
    <property type="match status" value="1"/>
</dbReference>
<feature type="compositionally biased region" description="Polar residues" evidence="8">
    <location>
        <begin position="275"/>
        <end position="287"/>
    </location>
</feature>
<dbReference type="InterPro" id="IPR038765">
    <property type="entry name" value="Papain-like_cys_pep_sf"/>
</dbReference>
<dbReference type="GO" id="GO:0043161">
    <property type="term" value="P:proteasome-mediated ubiquitin-dependent protein catabolic process"/>
    <property type="evidence" value="ECO:0007669"/>
    <property type="project" value="InterPro"/>
</dbReference>
<dbReference type="GO" id="GO:0061136">
    <property type="term" value="P:regulation of proteasomal protein catabolic process"/>
    <property type="evidence" value="ECO:0007669"/>
    <property type="project" value="TreeGrafter"/>
</dbReference>
<keyword evidence="7" id="KW-0175">Coiled coil</keyword>
<evidence type="ECO:0000256" key="8">
    <source>
        <dbReference type="SAM" id="MobiDB-lite"/>
    </source>
</evidence>
<keyword evidence="3" id="KW-0645">Protease</keyword>
<comment type="catalytic activity">
    <reaction evidence="1">
        <text>Thiol-dependent hydrolysis of ester, thioester, amide, peptide and isopeptide bonds formed by the C-terminal Gly of ubiquitin (a 76-residue protein attached to proteins as an intracellular targeting signal).</text>
        <dbReference type="EC" id="3.4.19.12"/>
    </reaction>
</comment>
<feature type="region of interest" description="Disordered" evidence="8">
    <location>
        <begin position="1"/>
        <end position="41"/>
    </location>
</feature>
<dbReference type="InterPro" id="IPR028889">
    <property type="entry name" value="USP"/>
</dbReference>
<feature type="domain" description="USP" evidence="9">
    <location>
        <begin position="807"/>
        <end position="1360"/>
    </location>
</feature>
<feature type="compositionally biased region" description="Low complexity" evidence="8">
    <location>
        <begin position="29"/>
        <end position="41"/>
    </location>
</feature>
<dbReference type="PROSITE" id="PS00972">
    <property type="entry name" value="USP_1"/>
    <property type="match status" value="1"/>
</dbReference>
<dbReference type="RefSeq" id="XP_013243570.1">
    <property type="nucleotide sequence ID" value="XM_013388116.1"/>
</dbReference>
<evidence type="ECO:0000259" key="9">
    <source>
        <dbReference type="PROSITE" id="PS50235"/>
    </source>
</evidence>
<evidence type="ECO:0000256" key="4">
    <source>
        <dbReference type="ARBA" id="ARBA00022786"/>
    </source>
</evidence>
<feature type="compositionally biased region" description="Basic and acidic residues" evidence="8">
    <location>
        <begin position="93"/>
        <end position="103"/>
    </location>
</feature>
<name>A0A066VYC9_TILAU</name>
<dbReference type="HOGENOM" id="CLU_255947_0_0_1"/>
<keyword evidence="4" id="KW-0833">Ubl conjugation pathway</keyword>
<dbReference type="GeneID" id="25266484"/>
<feature type="compositionally biased region" description="Polar residues" evidence="8">
    <location>
        <begin position="258"/>
        <end position="268"/>
    </location>
</feature>
<evidence type="ECO:0000256" key="1">
    <source>
        <dbReference type="ARBA" id="ARBA00000707"/>
    </source>
</evidence>
<dbReference type="OMA" id="NEWISFN"/>
<evidence type="ECO:0000256" key="3">
    <source>
        <dbReference type="ARBA" id="ARBA00022670"/>
    </source>
</evidence>
<feature type="region of interest" description="Disordered" evidence="8">
    <location>
        <begin position="63"/>
        <end position="117"/>
    </location>
</feature>
<dbReference type="InParanoid" id="A0A066VYC9"/>
<dbReference type="SUPFAM" id="SSF54001">
    <property type="entry name" value="Cysteine proteinases"/>
    <property type="match status" value="1"/>
</dbReference>
<dbReference type="PROSITE" id="PS50235">
    <property type="entry name" value="USP_3"/>
    <property type="match status" value="1"/>
</dbReference>
<evidence type="ECO:0000256" key="7">
    <source>
        <dbReference type="SAM" id="Coils"/>
    </source>
</evidence>
<evidence type="ECO:0000256" key="5">
    <source>
        <dbReference type="ARBA" id="ARBA00022801"/>
    </source>
</evidence>
<keyword evidence="5" id="KW-0378">Hydrolase</keyword>
<proteinExistence type="predicted"/>
<dbReference type="InterPro" id="IPR044635">
    <property type="entry name" value="UBP14-like"/>
</dbReference>
<evidence type="ECO:0000256" key="6">
    <source>
        <dbReference type="ARBA" id="ARBA00022807"/>
    </source>
</evidence>
<dbReference type="EC" id="3.4.19.12" evidence="2"/>
<keyword evidence="6" id="KW-0788">Thiol protease</keyword>
<dbReference type="Proteomes" id="UP000027361">
    <property type="component" value="Unassembled WGS sequence"/>
</dbReference>
<evidence type="ECO:0000313" key="11">
    <source>
        <dbReference type="Proteomes" id="UP000027361"/>
    </source>
</evidence>
<dbReference type="STRING" id="1037660.A0A066VYC9"/>
<feature type="region of interest" description="Disordered" evidence="8">
    <location>
        <begin position="911"/>
        <end position="940"/>
    </location>
</feature>
<comment type="caution">
    <text evidence="10">The sequence shown here is derived from an EMBL/GenBank/DDBJ whole genome shotgun (WGS) entry which is preliminary data.</text>
</comment>
<dbReference type="GO" id="GO:0004843">
    <property type="term" value="F:cysteine-type deubiquitinase activity"/>
    <property type="evidence" value="ECO:0007669"/>
    <property type="project" value="UniProtKB-EC"/>
</dbReference>
<dbReference type="Pfam" id="PF00443">
    <property type="entry name" value="UCH"/>
    <property type="match status" value="1"/>
</dbReference>
<feature type="compositionally biased region" description="Polar residues" evidence="8">
    <location>
        <begin position="1"/>
        <end position="14"/>
    </location>
</feature>
<accession>A0A066VYC9</accession>
<dbReference type="InterPro" id="IPR018200">
    <property type="entry name" value="USP_CS"/>
</dbReference>
<dbReference type="Gene3D" id="3.90.70.10">
    <property type="entry name" value="Cysteine proteinases"/>
    <property type="match status" value="1"/>
</dbReference>